<dbReference type="AlphaFoldDB" id="A0A392NHD0"/>
<organism evidence="1 2">
    <name type="scientific">Trifolium medium</name>
    <dbReference type="NCBI Taxonomy" id="97028"/>
    <lineage>
        <taxon>Eukaryota</taxon>
        <taxon>Viridiplantae</taxon>
        <taxon>Streptophyta</taxon>
        <taxon>Embryophyta</taxon>
        <taxon>Tracheophyta</taxon>
        <taxon>Spermatophyta</taxon>
        <taxon>Magnoliopsida</taxon>
        <taxon>eudicotyledons</taxon>
        <taxon>Gunneridae</taxon>
        <taxon>Pentapetalae</taxon>
        <taxon>rosids</taxon>
        <taxon>fabids</taxon>
        <taxon>Fabales</taxon>
        <taxon>Fabaceae</taxon>
        <taxon>Papilionoideae</taxon>
        <taxon>50 kb inversion clade</taxon>
        <taxon>NPAAA clade</taxon>
        <taxon>Hologalegina</taxon>
        <taxon>IRL clade</taxon>
        <taxon>Trifolieae</taxon>
        <taxon>Trifolium</taxon>
    </lineage>
</organism>
<protein>
    <submittedName>
        <fullName evidence="1">Protease Do-like 7-like</fullName>
    </submittedName>
</protein>
<reference evidence="1 2" key="1">
    <citation type="journal article" date="2018" name="Front. Plant Sci.">
        <title>Red Clover (Trifolium pratense) and Zigzag Clover (T. medium) - A Picture of Genomic Similarities and Differences.</title>
        <authorList>
            <person name="Dluhosova J."/>
            <person name="Istvanek J."/>
            <person name="Nedelnik J."/>
            <person name="Repkova J."/>
        </authorList>
    </citation>
    <scope>NUCLEOTIDE SEQUENCE [LARGE SCALE GENOMIC DNA]</scope>
    <source>
        <strain evidence="2">cv. 10/8</strain>
        <tissue evidence="1">Leaf</tissue>
    </source>
</reference>
<gene>
    <name evidence="1" type="ORF">A2U01_0020288</name>
</gene>
<evidence type="ECO:0000313" key="2">
    <source>
        <dbReference type="Proteomes" id="UP000265520"/>
    </source>
</evidence>
<name>A0A392NHD0_9FABA</name>
<dbReference type="PANTHER" id="PTHR46366">
    <property type="entry name" value="PRO-APOPTOTIC SERINE PROTEASE NMA111"/>
    <property type="match status" value="1"/>
</dbReference>
<dbReference type="Proteomes" id="UP000265520">
    <property type="component" value="Unassembled WGS sequence"/>
</dbReference>
<feature type="non-terminal residue" evidence="1">
    <location>
        <position position="1"/>
    </location>
</feature>
<dbReference type="EMBL" id="LXQA010039871">
    <property type="protein sequence ID" value="MCH99276.1"/>
    <property type="molecule type" value="Genomic_DNA"/>
</dbReference>
<evidence type="ECO:0000313" key="1">
    <source>
        <dbReference type="EMBL" id="MCH99276.1"/>
    </source>
</evidence>
<comment type="caution">
    <text evidence="1">The sequence shown here is derived from an EMBL/GenBank/DDBJ whole genome shotgun (WGS) entry which is preliminary data.</text>
</comment>
<keyword evidence="2" id="KW-1185">Reference proteome</keyword>
<keyword evidence="1" id="KW-0378">Hydrolase</keyword>
<dbReference type="PANTHER" id="PTHR46366:SF1">
    <property type="entry name" value="PDZ DOMAIN-CONTAINING PROTEIN C1685.05"/>
    <property type="match status" value="1"/>
</dbReference>
<dbReference type="GO" id="GO:0006508">
    <property type="term" value="P:proteolysis"/>
    <property type="evidence" value="ECO:0007669"/>
    <property type="project" value="UniProtKB-KW"/>
</dbReference>
<sequence length="81" mass="8643">AVDKNTVAVSSSDVLLSFAAFPVEIPGEVVFLHPVHNYALISYDPSALGPVGASVVRAAELLPVRYLIVLHFVWKLIASGK</sequence>
<keyword evidence="1" id="KW-0645">Protease</keyword>
<dbReference type="GO" id="GO:0008233">
    <property type="term" value="F:peptidase activity"/>
    <property type="evidence" value="ECO:0007669"/>
    <property type="project" value="UniProtKB-KW"/>
</dbReference>
<accession>A0A392NHD0</accession>
<proteinExistence type="predicted"/>